<organism evidence="5 6">
    <name type="scientific">Coemansia javaensis</name>
    <dbReference type="NCBI Taxonomy" id="2761396"/>
    <lineage>
        <taxon>Eukaryota</taxon>
        <taxon>Fungi</taxon>
        <taxon>Fungi incertae sedis</taxon>
        <taxon>Zoopagomycota</taxon>
        <taxon>Kickxellomycotina</taxon>
        <taxon>Kickxellomycetes</taxon>
        <taxon>Kickxellales</taxon>
        <taxon>Kickxellaceae</taxon>
        <taxon>Coemansia</taxon>
    </lineage>
</organism>
<accession>A0A9W8HCB3</accession>
<feature type="compositionally biased region" description="Acidic residues" evidence="4">
    <location>
        <begin position="34"/>
        <end position="51"/>
    </location>
</feature>
<protein>
    <submittedName>
        <fullName evidence="5">Uncharacterized protein</fullName>
    </submittedName>
</protein>
<comment type="subcellular location">
    <subcellularLocation>
        <location evidence="1">Nucleus</location>
    </subcellularLocation>
</comment>
<proteinExistence type="predicted"/>
<feature type="compositionally biased region" description="Low complexity" evidence="4">
    <location>
        <begin position="372"/>
        <end position="382"/>
    </location>
</feature>
<gene>
    <name evidence="5" type="ORF">H4R18_002286</name>
</gene>
<evidence type="ECO:0000256" key="2">
    <source>
        <dbReference type="ARBA" id="ARBA00023163"/>
    </source>
</evidence>
<sequence>MEPPMEPVAVKLARRRRGRPPGSKNRPKAAVGDKDEESDNYEEPPEEEEEPVVVKRRRGRPPGSKNRPKAAVGDRDEESDNYEEPPEEEVEEEEEEEEYQQPSDSYEGPAEEEPPVRRRRGRPPGSKNRPKAAAAAAAGSGRGSDETARARGKRMRRENAAQLWMGPDPARLEPRPGRVDVALDRDAWARLRALGAEPAAAAASGDDGGPLPQWHRPDADGALGVQLADAAGAPLGPPLAVGARRACALAPQARGWAANVGEHVTCIDWAPDPPGGGGGGDYIAVGGLGPGSAAPGAALGLVVGRRQAGPGAIQIWRLDDGGLRLALALVHGSGRCVAAKWCPLGPREAGGGAVGVLAAAFGDGSLRVGAVPDPGALAGGSDPDPDPDPDQRGPACVRWPGRAALEAWAPRGSTFTALEWAACDVVVAGTSRGVLCAWHVGAAAADTGGGPVVCHQLHVGPVAALSVHVDCGWSQAQRDGCRVVGLADIQAVTLGADGRLRATALQFPARTGVAALQSLSRVTAVGGVYWPEGTCLFSDNDKGLRVISGRVLEAAGGDPWRRRGGDPDPDPDQGAAGQRWNQGGDRSARLAAALESPALQAAVSELHAYACVAKASGELLVANLRAGGATRKFVPQYRVLHSVAGEAAGATSSAARRLRCGGRQALRARPGGDKSLTQYRMHAPEAALTACGWARSARSASWVASATASGLLRVEDAAP</sequence>
<dbReference type="InterPro" id="IPR017956">
    <property type="entry name" value="AT_hook_DNA-bd_motif"/>
</dbReference>
<name>A0A9W8HCB3_9FUNG</name>
<dbReference type="InterPro" id="IPR052416">
    <property type="entry name" value="GTF3C_component"/>
</dbReference>
<evidence type="ECO:0000256" key="3">
    <source>
        <dbReference type="ARBA" id="ARBA00023242"/>
    </source>
</evidence>
<feature type="region of interest" description="Disordered" evidence="4">
    <location>
        <begin position="557"/>
        <end position="582"/>
    </location>
</feature>
<dbReference type="AlphaFoldDB" id="A0A9W8HCB3"/>
<dbReference type="GO" id="GO:0000127">
    <property type="term" value="C:transcription factor TFIIIC complex"/>
    <property type="evidence" value="ECO:0007669"/>
    <property type="project" value="TreeGrafter"/>
</dbReference>
<evidence type="ECO:0000256" key="4">
    <source>
        <dbReference type="SAM" id="MobiDB-lite"/>
    </source>
</evidence>
<dbReference type="PRINTS" id="PR00929">
    <property type="entry name" value="ATHOOK"/>
</dbReference>
<evidence type="ECO:0000256" key="1">
    <source>
        <dbReference type="ARBA" id="ARBA00004123"/>
    </source>
</evidence>
<keyword evidence="2" id="KW-0804">Transcription</keyword>
<feature type="region of interest" description="Disordered" evidence="4">
    <location>
        <begin position="1"/>
        <end position="160"/>
    </location>
</feature>
<reference evidence="5" key="1">
    <citation type="submission" date="2022-07" db="EMBL/GenBank/DDBJ databases">
        <title>Phylogenomic reconstructions and comparative analyses of Kickxellomycotina fungi.</title>
        <authorList>
            <person name="Reynolds N.K."/>
            <person name="Stajich J.E."/>
            <person name="Barry K."/>
            <person name="Grigoriev I.V."/>
            <person name="Crous P."/>
            <person name="Smith M.E."/>
        </authorList>
    </citation>
    <scope>NUCLEOTIDE SEQUENCE</scope>
    <source>
        <strain evidence="5">NBRC 105414</strain>
    </source>
</reference>
<dbReference type="GO" id="GO:0005634">
    <property type="term" value="C:nucleus"/>
    <property type="evidence" value="ECO:0007669"/>
    <property type="project" value="UniProtKB-SubCell"/>
</dbReference>
<dbReference type="PANTHER" id="PTHR15052:SF2">
    <property type="entry name" value="GENERAL TRANSCRIPTION FACTOR 3C POLYPEPTIDE 2"/>
    <property type="match status" value="1"/>
</dbReference>
<comment type="caution">
    <text evidence="5">The sequence shown here is derived from an EMBL/GenBank/DDBJ whole genome shotgun (WGS) entry which is preliminary data.</text>
</comment>
<feature type="compositionally biased region" description="Acidic residues" evidence="4">
    <location>
        <begin position="75"/>
        <end position="99"/>
    </location>
</feature>
<dbReference type="OrthoDB" id="4703at2759"/>
<dbReference type="Gene3D" id="2.130.10.10">
    <property type="entry name" value="YVTN repeat-like/Quinoprotein amine dehydrogenase"/>
    <property type="match status" value="1"/>
</dbReference>
<feature type="region of interest" description="Disordered" evidence="4">
    <location>
        <begin position="372"/>
        <end position="393"/>
    </location>
</feature>
<dbReference type="Proteomes" id="UP001140217">
    <property type="component" value="Unassembled WGS sequence"/>
</dbReference>
<dbReference type="EMBL" id="JANBUL010000073">
    <property type="protein sequence ID" value="KAJ2782416.1"/>
    <property type="molecule type" value="Genomic_DNA"/>
</dbReference>
<dbReference type="GO" id="GO:0006383">
    <property type="term" value="P:transcription by RNA polymerase III"/>
    <property type="evidence" value="ECO:0007669"/>
    <property type="project" value="TreeGrafter"/>
</dbReference>
<dbReference type="GO" id="GO:0003677">
    <property type="term" value="F:DNA binding"/>
    <property type="evidence" value="ECO:0007669"/>
    <property type="project" value="InterPro"/>
</dbReference>
<evidence type="ECO:0000313" key="5">
    <source>
        <dbReference type="EMBL" id="KAJ2782416.1"/>
    </source>
</evidence>
<dbReference type="SUPFAM" id="SSF101908">
    <property type="entry name" value="Putative isomerase YbhE"/>
    <property type="match status" value="1"/>
</dbReference>
<evidence type="ECO:0000313" key="6">
    <source>
        <dbReference type="Proteomes" id="UP001140217"/>
    </source>
</evidence>
<keyword evidence="3" id="KW-0539">Nucleus</keyword>
<keyword evidence="6" id="KW-1185">Reference proteome</keyword>
<dbReference type="InterPro" id="IPR015943">
    <property type="entry name" value="WD40/YVTN_repeat-like_dom_sf"/>
</dbReference>
<dbReference type="PANTHER" id="PTHR15052">
    <property type="entry name" value="RNA POLYMERASE III TRANSCRIPTION INITIATION FACTOR COMPLEX SUBUNIT"/>
    <property type="match status" value="1"/>
</dbReference>